<gene>
    <name evidence="2" type="ORF">MELIAE_LOCUS10481</name>
</gene>
<dbReference type="OrthoDB" id="66144at2759"/>
<dbReference type="InterPro" id="IPR029063">
    <property type="entry name" value="SAM-dependent_MTases_sf"/>
</dbReference>
<dbReference type="GO" id="GO:0008757">
    <property type="term" value="F:S-adenosylmethionine-dependent methyltransferase activity"/>
    <property type="evidence" value="ECO:0007669"/>
    <property type="project" value="InterPro"/>
</dbReference>
<evidence type="ECO:0000259" key="1">
    <source>
        <dbReference type="Pfam" id="PF08241"/>
    </source>
</evidence>
<dbReference type="Proteomes" id="UP001154078">
    <property type="component" value="Chromosome 7"/>
</dbReference>
<sequence length="283" mass="33177">MNQVKLYSKNNIMQKTDATYLLDNYLRLVKFKKSEKEKFFDIGSGDGSVTMELLLPRIPENFAKFVGCDISEDMVKFSKSKVVDPRIDFVILDIENNSLPIKMVNEFDHVFSFYCLHWIQNQKQAFQNIYNMMAPGGDLLTIFLASNPIYDIYESMAANEKWLPYMKNFKSYISPYHFYDQPLKELEKILKEAGFSIHLCRLENRNFTFNSLDVMERATKAVNPFLENIPEDKLENYLNDFVEEVRKLNSARIINGNNNNNNEGRVYFTYKLFVVFASKPDKN</sequence>
<evidence type="ECO:0000313" key="2">
    <source>
        <dbReference type="EMBL" id="CAH0560781.1"/>
    </source>
</evidence>
<dbReference type="AlphaFoldDB" id="A0A9P0BDK6"/>
<dbReference type="PANTHER" id="PTHR43861:SF1">
    <property type="entry name" value="TRANS-ACONITATE 2-METHYLTRANSFERASE"/>
    <property type="match status" value="1"/>
</dbReference>
<dbReference type="Pfam" id="PF08241">
    <property type="entry name" value="Methyltransf_11"/>
    <property type="match status" value="1"/>
</dbReference>
<feature type="domain" description="Methyltransferase type 11" evidence="1">
    <location>
        <begin position="41"/>
        <end position="140"/>
    </location>
</feature>
<organism evidence="2 3">
    <name type="scientific">Brassicogethes aeneus</name>
    <name type="common">Rape pollen beetle</name>
    <name type="synonym">Meligethes aeneus</name>
    <dbReference type="NCBI Taxonomy" id="1431903"/>
    <lineage>
        <taxon>Eukaryota</taxon>
        <taxon>Metazoa</taxon>
        <taxon>Ecdysozoa</taxon>
        <taxon>Arthropoda</taxon>
        <taxon>Hexapoda</taxon>
        <taxon>Insecta</taxon>
        <taxon>Pterygota</taxon>
        <taxon>Neoptera</taxon>
        <taxon>Endopterygota</taxon>
        <taxon>Coleoptera</taxon>
        <taxon>Polyphaga</taxon>
        <taxon>Cucujiformia</taxon>
        <taxon>Nitidulidae</taxon>
        <taxon>Meligethinae</taxon>
        <taxon>Brassicogethes</taxon>
    </lineage>
</organism>
<dbReference type="InterPro" id="IPR013216">
    <property type="entry name" value="Methyltransf_11"/>
</dbReference>
<dbReference type="Gene3D" id="3.40.50.150">
    <property type="entry name" value="Vaccinia Virus protein VP39"/>
    <property type="match status" value="1"/>
</dbReference>
<dbReference type="PANTHER" id="PTHR43861">
    <property type="entry name" value="TRANS-ACONITATE 2-METHYLTRANSFERASE-RELATED"/>
    <property type="match status" value="1"/>
</dbReference>
<keyword evidence="3" id="KW-1185">Reference proteome</keyword>
<reference evidence="2" key="1">
    <citation type="submission" date="2021-12" db="EMBL/GenBank/DDBJ databases">
        <authorList>
            <person name="King R."/>
        </authorList>
    </citation>
    <scope>NUCLEOTIDE SEQUENCE</scope>
</reference>
<proteinExistence type="predicted"/>
<dbReference type="CDD" id="cd02440">
    <property type="entry name" value="AdoMet_MTases"/>
    <property type="match status" value="1"/>
</dbReference>
<accession>A0A9P0BDK6</accession>
<dbReference type="SUPFAM" id="SSF53335">
    <property type="entry name" value="S-adenosyl-L-methionine-dependent methyltransferases"/>
    <property type="match status" value="1"/>
</dbReference>
<evidence type="ECO:0000313" key="3">
    <source>
        <dbReference type="Proteomes" id="UP001154078"/>
    </source>
</evidence>
<dbReference type="EMBL" id="OV121138">
    <property type="protein sequence ID" value="CAH0560781.1"/>
    <property type="molecule type" value="Genomic_DNA"/>
</dbReference>
<name>A0A9P0BDK6_BRAAE</name>
<protein>
    <recommendedName>
        <fullName evidence="1">Methyltransferase type 11 domain-containing protein</fullName>
    </recommendedName>
</protein>